<evidence type="ECO:0000256" key="1">
    <source>
        <dbReference type="ARBA" id="ARBA00006814"/>
    </source>
</evidence>
<dbReference type="GO" id="GO:0016485">
    <property type="term" value="P:protein processing"/>
    <property type="evidence" value="ECO:0007669"/>
    <property type="project" value="TreeGrafter"/>
</dbReference>
<evidence type="ECO:0000313" key="6">
    <source>
        <dbReference type="Proteomes" id="UP000251135"/>
    </source>
</evidence>
<dbReference type="Pfam" id="PF01750">
    <property type="entry name" value="HycI"/>
    <property type="match status" value="1"/>
</dbReference>
<dbReference type="AlphaFoldDB" id="A0A363D5X5"/>
<evidence type="ECO:0000313" key="5">
    <source>
        <dbReference type="EMBL" id="PUE66507.1"/>
    </source>
</evidence>
<accession>A0A363D5X5</accession>
<dbReference type="InterPro" id="IPR000671">
    <property type="entry name" value="Peptidase_A31"/>
</dbReference>
<keyword evidence="2" id="KW-0645">Protease</keyword>
<name>A0A363D5X5_9BACT</name>
<keyword evidence="3" id="KW-0064">Aspartyl protease</keyword>
<keyword evidence="4" id="KW-0378">Hydrolase</keyword>
<evidence type="ECO:0000256" key="3">
    <source>
        <dbReference type="ARBA" id="ARBA00022750"/>
    </source>
</evidence>
<gene>
    <name evidence="5" type="ORF">B0174_00190</name>
</gene>
<dbReference type="NCBIfam" id="TIGR00072">
    <property type="entry name" value="hydrog_prot"/>
    <property type="match status" value="1"/>
</dbReference>
<dbReference type="PANTHER" id="PTHR30302:SF1">
    <property type="entry name" value="HYDROGENASE 2 MATURATION PROTEASE"/>
    <property type="match status" value="1"/>
</dbReference>
<dbReference type="PANTHER" id="PTHR30302">
    <property type="entry name" value="HYDROGENASE 1 MATURATION PROTEASE"/>
    <property type="match status" value="1"/>
</dbReference>
<dbReference type="GO" id="GO:0004190">
    <property type="term" value="F:aspartic-type endopeptidase activity"/>
    <property type="evidence" value="ECO:0007669"/>
    <property type="project" value="UniProtKB-KW"/>
</dbReference>
<reference evidence="5 6" key="1">
    <citation type="submission" date="2017-02" db="EMBL/GenBank/DDBJ databases">
        <title>Arcobacter caeni sp. nov, a new Arcobacter species isolated from reclaimed water.</title>
        <authorList>
            <person name="Figueras M.J."/>
            <person name="Perez-Cataluna A."/>
            <person name="Salas-Masso N."/>
        </authorList>
    </citation>
    <scope>NUCLEOTIDE SEQUENCE [LARGE SCALE GENOMIC DNA]</scope>
    <source>
        <strain evidence="5 6">RW17-10</strain>
    </source>
</reference>
<dbReference type="CDD" id="cd06062">
    <property type="entry name" value="H2MP_MemB-H2up"/>
    <property type="match status" value="1"/>
</dbReference>
<sequence length="197" mass="22107">MQKKNIVIGVGNMLFKDEGIGIYAAEYISQNYKFDDEDLEIIDGGTLGFKLMAYFQEYDNVIILDTVSIEDEVGGIYRLPSDVLLGLGTYRKTAHEVEIVEMLEIVSVLDSHANVTIIGIIPKDIETVQIGLTKHMEDKFEEFILNAIKEIESLGIKATKVKNILIPDIVKSMIGSYNGEHLTRIPNEEDFTHAINL</sequence>
<organism evidence="5 6">
    <name type="scientific">Arcobacter caeni</name>
    <dbReference type="NCBI Taxonomy" id="1912877"/>
    <lineage>
        <taxon>Bacteria</taxon>
        <taxon>Pseudomonadati</taxon>
        <taxon>Campylobacterota</taxon>
        <taxon>Epsilonproteobacteria</taxon>
        <taxon>Campylobacterales</taxon>
        <taxon>Arcobacteraceae</taxon>
        <taxon>Arcobacter</taxon>
    </lineage>
</organism>
<comment type="similarity">
    <text evidence="1">Belongs to the peptidase A31 family.</text>
</comment>
<dbReference type="SUPFAM" id="SSF53163">
    <property type="entry name" value="HybD-like"/>
    <property type="match status" value="1"/>
</dbReference>
<evidence type="ECO:0000256" key="4">
    <source>
        <dbReference type="ARBA" id="ARBA00022801"/>
    </source>
</evidence>
<protein>
    <submittedName>
        <fullName evidence="5">Ni/Fe hydrogenase</fullName>
    </submittedName>
</protein>
<dbReference type="Proteomes" id="UP000251135">
    <property type="component" value="Unassembled WGS sequence"/>
</dbReference>
<dbReference type="OrthoDB" id="9792731at2"/>
<dbReference type="PRINTS" id="PR00446">
    <property type="entry name" value="HYDRGNUPTAKE"/>
</dbReference>
<dbReference type="InterPro" id="IPR023430">
    <property type="entry name" value="Pept_HybD-like_dom_sf"/>
</dbReference>
<evidence type="ECO:0000256" key="2">
    <source>
        <dbReference type="ARBA" id="ARBA00022670"/>
    </source>
</evidence>
<proteinExistence type="inferred from homology"/>
<dbReference type="RefSeq" id="WP_108557620.1">
    <property type="nucleotide sequence ID" value="NZ_MUXE01000001.1"/>
</dbReference>
<keyword evidence="6" id="KW-1185">Reference proteome</keyword>
<dbReference type="EMBL" id="MUXE01000001">
    <property type="protein sequence ID" value="PUE66507.1"/>
    <property type="molecule type" value="Genomic_DNA"/>
</dbReference>
<dbReference type="Gene3D" id="3.40.50.1450">
    <property type="entry name" value="HybD-like"/>
    <property type="match status" value="1"/>
</dbReference>
<comment type="caution">
    <text evidence="5">The sequence shown here is derived from an EMBL/GenBank/DDBJ whole genome shotgun (WGS) entry which is preliminary data.</text>
</comment>
<dbReference type="GO" id="GO:0008047">
    <property type="term" value="F:enzyme activator activity"/>
    <property type="evidence" value="ECO:0007669"/>
    <property type="project" value="InterPro"/>
</dbReference>